<proteinExistence type="predicted"/>
<sequence length="211" mass="21693">MSQLKNMSILLVIAFATTILQNTEAVDHLVGGSPGWFATPPGGAKFYSDWASNATFKVNDVLVFHFATGAHTVAEISKADFDNCNVNQNTQAITTSPARVTLNKTGDFYFTCTIQGHCNNGQKLSVKVVSASSSPAPAQGPSPPSSTTPSPTPPSSGTTPTPPSPTPPVSGDTPSPSSPAQPGATPPSPGSATSLVATFSIFFAVVINLLF</sequence>
<evidence type="ECO:0000313" key="1">
    <source>
        <dbReference type="EMBL" id="CAJ2666119.1"/>
    </source>
</evidence>
<organism evidence="1 2">
    <name type="scientific">Trifolium pratense</name>
    <name type="common">Red clover</name>
    <dbReference type="NCBI Taxonomy" id="57577"/>
    <lineage>
        <taxon>Eukaryota</taxon>
        <taxon>Viridiplantae</taxon>
        <taxon>Streptophyta</taxon>
        <taxon>Embryophyta</taxon>
        <taxon>Tracheophyta</taxon>
        <taxon>Spermatophyta</taxon>
        <taxon>Magnoliopsida</taxon>
        <taxon>eudicotyledons</taxon>
        <taxon>Gunneridae</taxon>
        <taxon>Pentapetalae</taxon>
        <taxon>rosids</taxon>
        <taxon>fabids</taxon>
        <taxon>Fabales</taxon>
        <taxon>Fabaceae</taxon>
        <taxon>Papilionoideae</taxon>
        <taxon>50 kb inversion clade</taxon>
        <taxon>NPAAA clade</taxon>
        <taxon>Hologalegina</taxon>
        <taxon>IRL clade</taxon>
        <taxon>Trifolieae</taxon>
        <taxon>Trifolium</taxon>
    </lineage>
</organism>
<keyword evidence="2" id="KW-1185">Reference proteome</keyword>
<gene>
    <name evidence="1" type="ORF">MILVUS5_LOCUS30978</name>
</gene>
<evidence type="ECO:0000313" key="2">
    <source>
        <dbReference type="Proteomes" id="UP001177021"/>
    </source>
</evidence>
<dbReference type="EMBL" id="CASHSV030000513">
    <property type="protein sequence ID" value="CAJ2666119.1"/>
    <property type="molecule type" value="Genomic_DNA"/>
</dbReference>
<reference evidence="1" key="1">
    <citation type="submission" date="2023-10" db="EMBL/GenBank/DDBJ databases">
        <authorList>
            <person name="Rodriguez Cubillos JULIANA M."/>
            <person name="De Vega J."/>
        </authorList>
    </citation>
    <scope>NUCLEOTIDE SEQUENCE</scope>
</reference>
<dbReference type="Proteomes" id="UP001177021">
    <property type="component" value="Unassembled WGS sequence"/>
</dbReference>
<comment type="caution">
    <text evidence="1">The sequence shown here is derived from an EMBL/GenBank/DDBJ whole genome shotgun (WGS) entry which is preliminary data.</text>
</comment>
<name>A0ACB0LD73_TRIPR</name>
<accession>A0ACB0LD73</accession>
<protein>
    <submittedName>
        <fullName evidence="1">Uncharacterized protein</fullName>
    </submittedName>
</protein>